<keyword evidence="3" id="KW-1185">Reference proteome</keyword>
<accession>A0A8K0JLF1</accession>
<gene>
    <name evidence="2" type="ORF">FFLO_03887</name>
</gene>
<name>A0A8K0JLF1_9TREE</name>
<proteinExistence type="predicted"/>
<evidence type="ECO:0000256" key="1">
    <source>
        <dbReference type="SAM" id="MobiDB-lite"/>
    </source>
</evidence>
<evidence type="ECO:0000313" key="2">
    <source>
        <dbReference type="EMBL" id="KAG7532079.1"/>
    </source>
</evidence>
<feature type="region of interest" description="Disordered" evidence="1">
    <location>
        <begin position="1"/>
        <end position="36"/>
    </location>
</feature>
<organism evidence="2 3">
    <name type="scientific">Filobasidium floriforme</name>
    <dbReference type="NCBI Taxonomy" id="5210"/>
    <lineage>
        <taxon>Eukaryota</taxon>
        <taxon>Fungi</taxon>
        <taxon>Dikarya</taxon>
        <taxon>Basidiomycota</taxon>
        <taxon>Agaricomycotina</taxon>
        <taxon>Tremellomycetes</taxon>
        <taxon>Filobasidiales</taxon>
        <taxon>Filobasidiaceae</taxon>
        <taxon>Filobasidium</taxon>
    </lineage>
</organism>
<dbReference type="Proteomes" id="UP000812966">
    <property type="component" value="Unassembled WGS sequence"/>
</dbReference>
<reference evidence="2" key="1">
    <citation type="submission" date="2020-04" db="EMBL/GenBank/DDBJ databases">
        <title>Analysis of mating type loci in Filobasidium floriforme.</title>
        <authorList>
            <person name="Nowrousian M."/>
        </authorList>
    </citation>
    <scope>NUCLEOTIDE SEQUENCE</scope>
    <source>
        <strain evidence="2">CBS 6242</strain>
    </source>
</reference>
<evidence type="ECO:0000313" key="3">
    <source>
        <dbReference type="Proteomes" id="UP000812966"/>
    </source>
</evidence>
<dbReference type="AlphaFoldDB" id="A0A8K0JLF1"/>
<protein>
    <submittedName>
        <fullName evidence="2">Uncharacterized protein</fullName>
    </submittedName>
</protein>
<comment type="caution">
    <text evidence="2">The sequence shown here is derived from an EMBL/GenBank/DDBJ whole genome shotgun (WGS) entry which is preliminary data.</text>
</comment>
<feature type="compositionally biased region" description="Polar residues" evidence="1">
    <location>
        <begin position="11"/>
        <end position="35"/>
    </location>
</feature>
<dbReference type="EMBL" id="JABELV010000075">
    <property type="protein sequence ID" value="KAG7532079.1"/>
    <property type="molecule type" value="Genomic_DNA"/>
</dbReference>
<sequence length="432" mass="49518">MTAEQDAKASNMDSPNDTTVTSTTFGEVQQEQVEPTSADLDKMHDAPYTLPLDPQAEQLLPNEIMAHIYSFCWQGTLLNCLTASQLHFDLAAREMYRHASTHILAKGASEEDSYWCRHFLFSEDRNTRNSAAQRLRDKTYRSAISGLRDEGIRDEIWMYLDSKQFPNFELLIGQLPNLRAYAWTTSFGDYHAQRDESGKWNQLSLAIESAAEFLEYGGLSYTKGLAANMETTLDSLKLYQGMVDPEEWDSDEEEYAIENQREWAELISEVSTFRDGLKSLRIITSSRAPESDVHLLHRLMSPSLVQLNLSEINGAELEMILLWDVPQLRRIEVTLKAQSDWKIASQQNITGFCAGCPNLEEIQIEVEFPTNRIGTSTFDFVMWLCALLPTKCNVAVREQSWYGGKPPRDPWMEEAVVWYRKIRQLEQQPRSL</sequence>